<dbReference type="InterPro" id="IPR026467">
    <property type="entry name" value="Ser/Gly_Cys_C_dom"/>
</dbReference>
<feature type="compositionally biased region" description="Low complexity" evidence="1">
    <location>
        <begin position="263"/>
        <end position="277"/>
    </location>
</feature>
<gene>
    <name evidence="3" type="ORF">A176_006770</name>
</gene>
<dbReference type="eggNOG" id="COG4278">
    <property type="taxonomic scope" value="Bacteria"/>
</dbReference>
<keyword evidence="2" id="KW-1133">Transmembrane helix</keyword>
<evidence type="ECO:0000256" key="1">
    <source>
        <dbReference type="SAM" id="MobiDB-lite"/>
    </source>
</evidence>
<feature type="transmembrane region" description="Helical" evidence="2">
    <location>
        <begin position="12"/>
        <end position="33"/>
    </location>
</feature>
<dbReference type="AlphaFoldDB" id="A0A0H4X7B9"/>
<feature type="region of interest" description="Disordered" evidence="1">
    <location>
        <begin position="263"/>
        <end position="291"/>
    </location>
</feature>
<feature type="transmembrane region" description="Helical" evidence="2">
    <location>
        <begin position="149"/>
        <end position="166"/>
    </location>
</feature>
<dbReference type="NCBIfam" id="TIGR04222">
    <property type="entry name" value="near_uncomplex"/>
    <property type="match status" value="1"/>
</dbReference>
<proteinExistence type="predicted"/>
<feature type="compositionally biased region" description="Gly residues" evidence="1">
    <location>
        <begin position="278"/>
        <end position="291"/>
    </location>
</feature>
<organism evidence="3 4">
    <name type="scientific">Pseudomyxococcus hansupus</name>
    <dbReference type="NCBI Taxonomy" id="1297742"/>
    <lineage>
        <taxon>Bacteria</taxon>
        <taxon>Pseudomonadati</taxon>
        <taxon>Myxococcota</taxon>
        <taxon>Myxococcia</taxon>
        <taxon>Myxococcales</taxon>
        <taxon>Cystobacterineae</taxon>
        <taxon>Myxococcaceae</taxon>
        <taxon>Pseudomyxococcus</taxon>
    </lineage>
</organism>
<keyword evidence="2" id="KW-0472">Membrane</keyword>
<protein>
    <recommendedName>
        <fullName evidence="5">TIGR04222 domain-containing membrane protein</fullName>
    </recommendedName>
</protein>
<dbReference type="OrthoDB" id="5383129at2"/>
<accession>A0A0H4X7B9</accession>
<dbReference type="KEGG" id="mym:A176_006770"/>
<feature type="transmembrane region" description="Helical" evidence="2">
    <location>
        <begin position="172"/>
        <end position="194"/>
    </location>
</feature>
<keyword evidence="2" id="KW-0812">Transmembrane</keyword>
<name>A0A0H4X7B9_9BACT</name>
<evidence type="ECO:0000256" key="2">
    <source>
        <dbReference type="SAM" id="Phobius"/>
    </source>
</evidence>
<evidence type="ECO:0000313" key="3">
    <source>
        <dbReference type="EMBL" id="AKQ69858.1"/>
    </source>
</evidence>
<evidence type="ECO:0000313" key="4">
    <source>
        <dbReference type="Proteomes" id="UP000009026"/>
    </source>
</evidence>
<evidence type="ECO:0008006" key="5">
    <source>
        <dbReference type="Google" id="ProtNLM"/>
    </source>
</evidence>
<dbReference type="STRING" id="1297742.A176_006770"/>
<keyword evidence="4" id="KW-1185">Reference proteome</keyword>
<reference evidence="3 4" key="1">
    <citation type="journal article" date="2016" name="PLoS ONE">
        <title>Complete Genome Sequence and Comparative Genomics of a Novel Myxobacterium Myxococcus hansupus.</title>
        <authorList>
            <person name="Sharma G."/>
            <person name="Narwani T."/>
            <person name="Subramanian S."/>
        </authorList>
    </citation>
    <scope>NUCLEOTIDE SEQUENCE [LARGE SCALE GENOMIC DNA]</scope>
    <source>
        <strain evidence="4">mixupus</strain>
    </source>
</reference>
<dbReference type="Proteomes" id="UP000009026">
    <property type="component" value="Chromosome"/>
</dbReference>
<sequence length="291" mass="30864">MDFLNLPGPQFLKVFMALSLGAMALGFTLRWLLRAPGGSLQPLPATWDPFEVAMLSGPKAVVHTALAKLLHQKALKVEDGLLVTTGAQSKFASPVERLVHEAIKEQEDSNDKLVERVQPAFGRLKRNLSQRGWLVSGTQALWARWLPPLPMLFVLLLGFSKILLGVERGKPVLFLCLLCVAGVVGLVILMRPVWTSRLGASVYRTLREEQRPLQESSRGAESPQALSSNALCLAVALYGLDVMTVGDFALLPRHLLGNSLSTGTSSSSGGCGSDSSSCGGGGGCGGCGGGD</sequence>
<dbReference type="PATRIC" id="fig|1297742.4.peg.6868"/>
<dbReference type="EMBL" id="CP012109">
    <property type="protein sequence ID" value="AKQ69858.1"/>
    <property type="molecule type" value="Genomic_DNA"/>
</dbReference>
<dbReference type="RefSeq" id="WP_002639679.1">
    <property type="nucleotide sequence ID" value="NZ_CP012109.1"/>
</dbReference>